<gene>
    <name evidence="4" type="ORF">AB5J50_27860</name>
</gene>
<dbReference type="RefSeq" id="WP_369260987.1">
    <property type="nucleotide sequence ID" value="NZ_CP163440.1"/>
</dbReference>
<dbReference type="Pfam" id="PF00296">
    <property type="entry name" value="Bac_luciferase"/>
    <property type="match status" value="1"/>
</dbReference>
<dbReference type="SUPFAM" id="SSF51679">
    <property type="entry name" value="Bacterial luciferase-like"/>
    <property type="match status" value="1"/>
</dbReference>
<dbReference type="EMBL" id="CP163440">
    <property type="protein sequence ID" value="XDQ64326.1"/>
    <property type="molecule type" value="Genomic_DNA"/>
</dbReference>
<dbReference type="NCBIfam" id="TIGR04020">
    <property type="entry name" value="seco_metab_LLM"/>
    <property type="match status" value="1"/>
</dbReference>
<evidence type="ECO:0000313" key="4">
    <source>
        <dbReference type="EMBL" id="XDQ64326.1"/>
    </source>
</evidence>
<organism evidence="4">
    <name type="scientific">Streptomyces sp. R35</name>
    <dbReference type="NCBI Taxonomy" id="3238630"/>
    <lineage>
        <taxon>Bacteria</taxon>
        <taxon>Bacillati</taxon>
        <taxon>Actinomycetota</taxon>
        <taxon>Actinomycetes</taxon>
        <taxon>Kitasatosporales</taxon>
        <taxon>Streptomycetaceae</taxon>
        <taxon>Streptomyces</taxon>
    </lineage>
</organism>
<accession>A0AB39SDM1</accession>
<protein>
    <submittedName>
        <fullName evidence="4">MupA/Atu3671 family FMN-dependent luciferase-like monooxygenase</fullName>
    </submittedName>
</protein>
<dbReference type="Gene3D" id="3.20.20.30">
    <property type="entry name" value="Luciferase-like domain"/>
    <property type="match status" value="1"/>
</dbReference>
<evidence type="ECO:0000256" key="1">
    <source>
        <dbReference type="ARBA" id="ARBA00023002"/>
    </source>
</evidence>
<keyword evidence="2 4" id="KW-0503">Monooxygenase</keyword>
<dbReference type="InterPro" id="IPR024011">
    <property type="entry name" value="Biosynth_lucif-like_mOase_dom"/>
</dbReference>
<feature type="domain" description="Luciferase-like" evidence="3">
    <location>
        <begin position="13"/>
        <end position="321"/>
    </location>
</feature>
<keyword evidence="1" id="KW-0560">Oxidoreductase</keyword>
<dbReference type="InterPro" id="IPR011251">
    <property type="entry name" value="Luciferase-like_dom"/>
</dbReference>
<dbReference type="PANTHER" id="PTHR30137">
    <property type="entry name" value="LUCIFERASE-LIKE MONOOXYGENASE"/>
    <property type="match status" value="1"/>
</dbReference>
<dbReference type="InterPro" id="IPR050766">
    <property type="entry name" value="Bact_Lucif_Oxidored"/>
</dbReference>
<dbReference type="InterPro" id="IPR036661">
    <property type="entry name" value="Luciferase-like_sf"/>
</dbReference>
<dbReference type="AlphaFoldDB" id="A0AB39SDM1"/>
<evidence type="ECO:0000256" key="2">
    <source>
        <dbReference type="ARBA" id="ARBA00023033"/>
    </source>
</evidence>
<dbReference type="GO" id="GO:0016705">
    <property type="term" value="F:oxidoreductase activity, acting on paired donors, with incorporation or reduction of molecular oxygen"/>
    <property type="evidence" value="ECO:0007669"/>
    <property type="project" value="InterPro"/>
</dbReference>
<dbReference type="GO" id="GO:0004497">
    <property type="term" value="F:monooxygenase activity"/>
    <property type="evidence" value="ECO:0007669"/>
    <property type="project" value="UniProtKB-KW"/>
</dbReference>
<reference evidence="4" key="1">
    <citation type="submission" date="2024-07" db="EMBL/GenBank/DDBJ databases">
        <authorList>
            <person name="Yu S.T."/>
        </authorList>
    </citation>
    <scope>NUCLEOTIDE SEQUENCE</scope>
    <source>
        <strain evidence="4">R35</strain>
    </source>
</reference>
<dbReference type="GO" id="GO:0005829">
    <property type="term" value="C:cytosol"/>
    <property type="evidence" value="ECO:0007669"/>
    <property type="project" value="TreeGrafter"/>
</dbReference>
<dbReference type="PANTHER" id="PTHR30137:SF8">
    <property type="entry name" value="BLR5498 PROTEIN"/>
    <property type="match status" value="1"/>
</dbReference>
<name>A0AB39SDM1_9ACTN</name>
<sequence length="350" mass="37651">MDLSVMFFGADSTAGETRHAQTYEDILTVAKTADRLGFHAIWTPERHFQQVGQVFPSPPVLSAALAVATERIGIRAGSVVLPLHHPLRVAEDWAVVDNLSHGRVGLSVATGWHSADFTLAPGHYADRRERTLDTIPVLRSLWAGESAEYPDGTGAPVSVLPQPRPVQETLPLWVTTSGNPETWEAAGRLRTGVLGATVGQSRDELAEKIARYRAACAAAPDQRGTGAHGRVTLMAHTYVGVDDAEVRRLAGAPLKTYLASYVRQTAANRSADPGTARLTDEQTAMLADFAFERYLSWGSLLGSPGHCAKMLADLAELGVDEIACFIDFGLGLDDVLAGLHRLAELKEAVR</sequence>
<proteinExistence type="predicted"/>
<evidence type="ECO:0000259" key="3">
    <source>
        <dbReference type="Pfam" id="PF00296"/>
    </source>
</evidence>